<dbReference type="KEGG" id="msho:MSHO_38360"/>
<dbReference type="AlphaFoldDB" id="A0A7I7LEM7"/>
<dbReference type="RefSeq" id="WP_020728837.1">
    <property type="nucleotide sequence ID" value="NZ_AP022572.1"/>
</dbReference>
<gene>
    <name evidence="1" type="ORF">MSHO_38360</name>
</gene>
<proteinExistence type="predicted"/>
<evidence type="ECO:0000313" key="2">
    <source>
        <dbReference type="Proteomes" id="UP000467164"/>
    </source>
</evidence>
<protein>
    <submittedName>
        <fullName evidence="1">Uncharacterized protein</fullName>
    </submittedName>
</protein>
<dbReference type="Proteomes" id="UP000467164">
    <property type="component" value="Chromosome"/>
</dbReference>
<keyword evidence="2" id="KW-1185">Reference proteome</keyword>
<organism evidence="1 2">
    <name type="scientific">Mycobacterium shottsii</name>
    <dbReference type="NCBI Taxonomy" id="133549"/>
    <lineage>
        <taxon>Bacteria</taxon>
        <taxon>Bacillati</taxon>
        <taxon>Actinomycetota</taxon>
        <taxon>Actinomycetes</taxon>
        <taxon>Mycobacteriales</taxon>
        <taxon>Mycobacteriaceae</taxon>
        <taxon>Mycobacterium</taxon>
        <taxon>Mycobacterium ulcerans group</taxon>
    </lineage>
</organism>
<name>A0A7I7LEM7_9MYCO</name>
<reference evidence="1 2" key="1">
    <citation type="journal article" date="2019" name="Emerg. Microbes Infect.">
        <title>Comprehensive subspecies identification of 175 nontuberculous mycobacteria species based on 7547 genomic profiles.</title>
        <authorList>
            <person name="Matsumoto Y."/>
            <person name="Kinjo T."/>
            <person name="Motooka D."/>
            <person name="Nabeya D."/>
            <person name="Jung N."/>
            <person name="Uechi K."/>
            <person name="Horii T."/>
            <person name="Iida T."/>
            <person name="Fujita J."/>
            <person name="Nakamura S."/>
        </authorList>
    </citation>
    <scope>NUCLEOTIDE SEQUENCE [LARGE SCALE GENOMIC DNA]</scope>
    <source>
        <strain evidence="1 2">JCM 12657</strain>
    </source>
</reference>
<accession>A0A7I7LEM7</accession>
<sequence>MAGALRQGPLKIAAGRFRVAAESTTKDDTAVTWEMALSRSVVRDIPLLAVCSRARDIPLT</sequence>
<dbReference type="EMBL" id="AP022572">
    <property type="protein sequence ID" value="BBX58491.1"/>
    <property type="molecule type" value="Genomic_DNA"/>
</dbReference>
<evidence type="ECO:0000313" key="1">
    <source>
        <dbReference type="EMBL" id="BBX58491.1"/>
    </source>
</evidence>